<evidence type="ECO:0000313" key="6">
    <source>
        <dbReference type="EMBL" id="ASU84919.1"/>
    </source>
</evidence>
<dbReference type="Pfam" id="PF01474">
    <property type="entry name" value="DAHP_synth_2"/>
    <property type="match status" value="2"/>
</dbReference>
<keyword evidence="7" id="KW-1185">Reference proteome</keyword>
<feature type="binding site" evidence="3">
    <location>
        <position position="66"/>
    </location>
    <ligand>
        <name>Mn(2+)</name>
        <dbReference type="ChEBI" id="CHEBI:29035"/>
    </ligand>
</feature>
<evidence type="ECO:0000313" key="7">
    <source>
        <dbReference type="Proteomes" id="UP000215005"/>
    </source>
</evidence>
<dbReference type="UniPathway" id="UPA00053">
    <property type="reaction ID" value="UER00084"/>
</dbReference>
<dbReference type="InterPro" id="IPR002480">
    <property type="entry name" value="DAHP_synth_2"/>
</dbReference>
<feature type="binding site" evidence="3">
    <location>
        <position position="372"/>
    </location>
    <ligand>
        <name>Mn(2+)</name>
        <dbReference type="ChEBI" id="CHEBI:29035"/>
    </ligand>
</feature>
<dbReference type="RefSeq" id="WP_017619668.1">
    <property type="nucleotide sequence ID" value="NZ_ANBG01000254.1"/>
</dbReference>
<evidence type="ECO:0000256" key="2">
    <source>
        <dbReference type="ARBA" id="ARBA00022679"/>
    </source>
</evidence>
<feature type="binding site" evidence="3">
    <location>
        <position position="342"/>
    </location>
    <ligand>
        <name>Mn(2+)</name>
        <dbReference type="ChEBI" id="CHEBI:29035"/>
    </ligand>
</feature>
<dbReference type="AlphaFoldDB" id="A0A223SA02"/>
<keyword evidence="2 4" id="KW-0808">Transferase</keyword>
<dbReference type="GO" id="GO:0008652">
    <property type="term" value="P:amino acid biosynthetic process"/>
    <property type="evidence" value="ECO:0007669"/>
    <property type="project" value="UniProtKB-KW"/>
</dbReference>
<gene>
    <name evidence="6" type="ORF">CDO52_20875</name>
</gene>
<keyword evidence="3" id="KW-0170">Cobalt</keyword>
<evidence type="ECO:0000256" key="4">
    <source>
        <dbReference type="RuleBase" id="RU363071"/>
    </source>
</evidence>
<comment type="similarity">
    <text evidence="1 4">Belongs to the class-II DAHP synthase family.</text>
</comment>
<comment type="cofactor">
    <cofactor evidence="3">
        <name>Mn(2+)</name>
        <dbReference type="ChEBI" id="CHEBI:29035"/>
    </cofactor>
    <cofactor evidence="3">
        <name>Co(2+)</name>
        <dbReference type="ChEBI" id="CHEBI:48828"/>
    </cofactor>
    <cofactor evidence="3">
        <name>Cd(2+)</name>
        <dbReference type="ChEBI" id="CHEBI:48775"/>
    </cofactor>
    <text evidence="3">Binds 1 divalent cation per subunit. The enzyme is active with manganese, cobalt or cadmium ions.</text>
</comment>
<feature type="compositionally biased region" description="Polar residues" evidence="5">
    <location>
        <begin position="1"/>
        <end position="12"/>
    </location>
</feature>
<dbReference type="OrthoDB" id="9766852at2"/>
<evidence type="ECO:0000256" key="5">
    <source>
        <dbReference type="SAM" id="MobiDB-lite"/>
    </source>
</evidence>
<comment type="catalytic activity">
    <reaction evidence="4">
        <text>D-erythrose 4-phosphate + phosphoenolpyruvate + H2O = 7-phospho-2-dehydro-3-deoxy-D-arabino-heptonate + phosphate</text>
        <dbReference type="Rhea" id="RHEA:14717"/>
        <dbReference type="ChEBI" id="CHEBI:15377"/>
        <dbReference type="ChEBI" id="CHEBI:16897"/>
        <dbReference type="ChEBI" id="CHEBI:43474"/>
        <dbReference type="ChEBI" id="CHEBI:58394"/>
        <dbReference type="ChEBI" id="CHEBI:58702"/>
        <dbReference type="EC" id="2.5.1.54"/>
    </reaction>
</comment>
<reference evidence="6 7" key="1">
    <citation type="submission" date="2017-08" db="EMBL/GenBank/DDBJ databases">
        <title>The complete genome sequence of Nocardiopsis gilva YIM 90087.</title>
        <authorList>
            <person name="Yin M."/>
            <person name="Tang S."/>
        </authorList>
    </citation>
    <scope>NUCLEOTIDE SEQUENCE [LARGE SCALE GENOMIC DNA]</scope>
    <source>
        <strain evidence="6 7">YIM 90087</strain>
    </source>
</reference>
<feature type="binding site" evidence="3">
    <location>
        <position position="237"/>
    </location>
    <ligand>
        <name>phosphoenolpyruvate</name>
        <dbReference type="ChEBI" id="CHEBI:58702"/>
    </ligand>
</feature>
<feature type="compositionally biased region" description="Basic and acidic residues" evidence="5">
    <location>
        <begin position="113"/>
        <end position="126"/>
    </location>
</feature>
<feature type="region of interest" description="Disordered" evidence="5">
    <location>
        <begin position="111"/>
        <end position="141"/>
    </location>
</feature>
<comment type="pathway">
    <text evidence="4">Metabolic intermediate biosynthesis; chorismate biosynthesis; chorismate from D-erythrose 4-phosphate and phosphoenolpyruvate: step 1/7.</text>
</comment>
<evidence type="ECO:0000256" key="3">
    <source>
        <dbReference type="PIRSR" id="PIRSR602480-1"/>
    </source>
</evidence>
<dbReference type="PANTHER" id="PTHR21337:SF0">
    <property type="entry name" value="PHOSPHO-2-DEHYDRO-3-DEOXYHEPTONATE ALDOLASE"/>
    <property type="match status" value="1"/>
</dbReference>
<proteinExistence type="inferred from homology"/>
<dbReference type="InterPro" id="IPR013785">
    <property type="entry name" value="Aldolase_TIM"/>
</dbReference>
<keyword evidence="3" id="KW-0104">Cadmium</keyword>
<feature type="binding site" evidence="3">
    <location>
        <position position="105"/>
    </location>
    <ligand>
        <name>phosphoenolpyruvate</name>
        <dbReference type="ChEBI" id="CHEBI:58702"/>
    </ligand>
</feature>
<evidence type="ECO:0000256" key="1">
    <source>
        <dbReference type="ARBA" id="ARBA00008911"/>
    </source>
</evidence>
<dbReference type="EC" id="2.5.1.54" evidence="4"/>
<keyword evidence="3" id="KW-0464">Manganese</keyword>
<dbReference type="EMBL" id="CP022753">
    <property type="protein sequence ID" value="ASU84919.1"/>
    <property type="molecule type" value="Genomic_DNA"/>
</dbReference>
<name>A0A223SA02_9ACTN</name>
<feature type="region of interest" description="Disordered" evidence="5">
    <location>
        <begin position="1"/>
        <end position="22"/>
    </location>
</feature>
<dbReference type="KEGG" id="ngv:CDO52_20875"/>
<feature type="binding site" evidence="3">
    <location>
        <position position="268"/>
    </location>
    <ligand>
        <name>phosphoenolpyruvate</name>
        <dbReference type="ChEBI" id="CHEBI:58702"/>
    </ligand>
</feature>
<dbReference type="PANTHER" id="PTHR21337">
    <property type="entry name" value="PHOSPHO-2-DEHYDRO-3-DEOXYHEPTONATE ALDOLASE 1, 2"/>
    <property type="match status" value="1"/>
</dbReference>
<accession>A0A223SA02</accession>
<organism evidence="6 7">
    <name type="scientific">Nocardiopsis gilva YIM 90087</name>
    <dbReference type="NCBI Taxonomy" id="1235441"/>
    <lineage>
        <taxon>Bacteria</taxon>
        <taxon>Bacillati</taxon>
        <taxon>Actinomycetota</taxon>
        <taxon>Actinomycetes</taxon>
        <taxon>Streptosporangiales</taxon>
        <taxon>Nocardiopsidaceae</taxon>
        <taxon>Nocardiopsis</taxon>
    </lineage>
</organism>
<dbReference type="Proteomes" id="UP000215005">
    <property type="component" value="Chromosome"/>
</dbReference>
<dbReference type="GO" id="GO:0003849">
    <property type="term" value="F:3-deoxy-7-phosphoheptulonate synthase activity"/>
    <property type="evidence" value="ECO:0007669"/>
    <property type="project" value="UniProtKB-EC"/>
</dbReference>
<dbReference type="Gene3D" id="3.20.20.70">
    <property type="entry name" value="Aldolase class I"/>
    <property type="match status" value="1"/>
</dbReference>
<dbReference type="GO" id="GO:0009423">
    <property type="term" value="P:chorismate biosynthetic process"/>
    <property type="evidence" value="ECO:0007669"/>
    <property type="project" value="UniProtKB-UniPathway"/>
</dbReference>
<dbReference type="SUPFAM" id="SSF51569">
    <property type="entry name" value="Aldolase"/>
    <property type="match status" value="1"/>
</dbReference>
<sequence>MTMSLNPTTAAAAQQPDWPDGDLLGHVRRTLRELPGLTTEEETEQLGTALAEAARGEALVLQGGDCAERFHDAVPARVRRKLDHLQGLASVLRAGTDLRVVPVGRMAGQYAKPRSDSYETLPDGRRVPSYRGDAVNDPAADPALRTADPTRLVNAYDCSRSVLRTLRASWTDRPADERVYTGHELLLLPYEESLVRTGRRGDYAASTHFGWIGARTRSLDGAHVGLAASVHNPIGVKIGPRTSPTEAVELVRRLNPDAVPGRLTFIVRMGAEHLETYLPPLVESVAAYGAPVVWLSDPMHGNTFRTPDGVKTRSMSAMRAEMEGFVRVLRQHRQWPAGMHLELTPDPVTECVDFPEAAADRRAFPDFRSACDPRLNPAQAERIVHAFLDLL</sequence>
<keyword evidence="4" id="KW-0057">Aromatic amino acid biosynthesis</keyword>
<feature type="binding site" evidence="3">
    <location>
        <position position="300"/>
    </location>
    <ligand>
        <name>Mn(2+)</name>
        <dbReference type="ChEBI" id="CHEBI:29035"/>
    </ligand>
</feature>
<dbReference type="GO" id="GO:0009073">
    <property type="term" value="P:aromatic amino acid family biosynthetic process"/>
    <property type="evidence" value="ECO:0007669"/>
    <property type="project" value="UniProtKB-KW"/>
</dbReference>
<protein>
    <recommendedName>
        <fullName evidence="4">Phospho-2-dehydro-3-deoxyheptonate aldolase</fullName>
        <ecNumber evidence="4">2.5.1.54</ecNumber>
    </recommendedName>
</protein>
<keyword evidence="4" id="KW-0028">Amino-acid biosynthesis</keyword>